<evidence type="ECO:0000256" key="1">
    <source>
        <dbReference type="SAM" id="Phobius"/>
    </source>
</evidence>
<feature type="transmembrane region" description="Helical" evidence="1">
    <location>
        <begin position="45"/>
        <end position="62"/>
    </location>
</feature>
<evidence type="ECO:0000313" key="3">
    <source>
        <dbReference type="Proteomes" id="UP000561459"/>
    </source>
</evidence>
<reference evidence="2 3" key="1">
    <citation type="submission" date="2020-08" db="EMBL/GenBank/DDBJ databases">
        <title>Genomic Encyclopedia of Type Strains, Phase IV (KMG-IV): sequencing the most valuable type-strain genomes for metagenomic binning, comparative biology and taxonomic classification.</title>
        <authorList>
            <person name="Goeker M."/>
        </authorList>
    </citation>
    <scope>NUCLEOTIDE SEQUENCE [LARGE SCALE GENOMIC DNA]</scope>
    <source>
        <strain evidence="2 3">DSM 27568</strain>
    </source>
</reference>
<comment type="caution">
    <text evidence="2">The sequence shown here is derived from an EMBL/GenBank/DDBJ whole genome shotgun (WGS) entry which is preliminary data.</text>
</comment>
<organism evidence="2 3">
    <name type="scientific">Novosphingobium fluoreni</name>
    <dbReference type="NCBI Taxonomy" id="1391222"/>
    <lineage>
        <taxon>Bacteria</taxon>
        <taxon>Pseudomonadati</taxon>
        <taxon>Pseudomonadota</taxon>
        <taxon>Alphaproteobacteria</taxon>
        <taxon>Sphingomonadales</taxon>
        <taxon>Sphingomonadaceae</taxon>
        <taxon>Novosphingobium</taxon>
    </lineage>
</organism>
<protein>
    <submittedName>
        <fullName evidence="2">Uncharacterized protein</fullName>
    </submittedName>
</protein>
<keyword evidence="3" id="KW-1185">Reference proteome</keyword>
<dbReference type="AlphaFoldDB" id="A0A7W6C790"/>
<dbReference type="RefSeq" id="WP_183616386.1">
    <property type="nucleotide sequence ID" value="NZ_JACIDY010000002.1"/>
</dbReference>
<dbReference type="EMBL" id="JACIDY010000002">
    <property type="protein sequence ID" value="MBB3939702.1"/>
    <property type="molecule type" value="Genomic_DNA"/>
</dbReference>
<gene>
    <name evidence="2" type="ORF">GGR39_001342</name>
</gene>
<sequence>MAPDTQITPATKADGTSTNIVKLPHAVPPQTPSEKVIDFVKEHPLVTVAGGLVVGLAITALIPRSRQGRKLSNRALRLAEASAASALSFGRDALDRAEDGGAIARKRAGVFAQKAEKITGRAAARAEKASEKAIARAEKLGIAALGKANVLGHAAADRVERISHIAAERAEDFGGRASDRLGRLGDKALAQSSKLFGVPESRTTLADRILDKLDDAKARIRR</sequence>
<name>A0A7W6C790_9SPHN</name>
<dbReference type="Proteomes" id="UP000561459">
    <property type="component" value="Unassembled WGS sequence"/>
</dbReference>
<keyword evidence="1" id="KW-0812">Transmembrane</keyword>
<keyword evidence="1" id="KW-0472">Membrane</keyword>
<evidence type="ECO:0000313" key="2">
    <source>
        <dbReference type="EMBL" id="MBB3939702.1"/>
    </source>
</evidence>
<keyword evidence="1" id="KW-1133">Transmembrane helix</keyword>
<proteinExistence type="predicted"/>
<accession>A0A7W6C790</accession>